<reference evidence="11" key="1">
    <citation type="submission" date="2013-12" db="EMBL/GenBank/DDBJ databases">
        <title>The Genome Sequence of Aphanomyces invadans NJM9701.</title>
        <authorList>
            <consortium name="The Broad Institute Genomics Platform"/>
            <person name="Russ C."/>
            <person name="Tyler B."/>
            <person name="van West P."/>
            <person name="Dieguez-Uribeondo J."/>
            <person name="Young S.K."/>
            <person name="Zeng Q."/>
            <person name="Gargeya S."/>
            <person name="Fitzgerald M."/>
            <person name="Abouelleil A."/>
            <person name="Alvarado L."/>
            <person name="Chapman S.B."/>
            <person name="Gainer-Dewar J."/>
            <person name="Goldberg J."/>
            <person name="Griggs A."/>
            <person name="Gujja S."/>
            <person name="Hansen M."/>
            <person name="Howarth C."/>
            <person name="Imamovic A."/>
            <person name="Ireland A."/>
            <person name="Larimer J."/>
            <person name="McCowan C."/>
            <person name="Murphy C."/>
            <person name="Pearson M."/>
            <person name="Poon T.W."/>
            <person name="Priest M."/>
            <person name="Roberts A."/>
            <person name="Saif S."/>
            <person name="Shea T."/>
            <person name="Sykes S."/>
            <person name="Wortman J."/>
            <person name="Nusbaum C."/>
            <person name="Birren B."/>
        </authorList>
    </citation>
    <scope>NUCLEOTIDE SEQUENCE [LARGE SCALE GENOMIC DNA]</scope>
    <source>
        <strain evidence="11">NJM9701</strain>
    </source>
</reference>
<feature type="compositionally biased region" description="Low complexity" evidence="7">
    <location>
        <begin position="261"/>
        <end position="272"/>
    </location>
</feature>
<evidence type="ECO:0000256" key="6">
    <source>
        <dbReference type="ARBA" id="ARBA00023242"/>
    </source>
</evidence>
<evidence type="ECO:0000256" key="3">
    <source>
        <dbReference type="ARBA" id="ARBA00022741"/>
    </source>
</evidence>
<keyword evidence="5" id="KW-0067">ATP-binding</keyword>
<feature type="domain" description="Helicase ATP-binding" evidence="9">
    <location>
        <begin position="551"/>
        <end position="733"/>
    </location>
</feature>
<feature type="compositionally biased region" description="Polar residues" evidence="7">
    <location>
        <begin position="1638"/>
        <end position="1647"/>
    </location>
</feature>
<feature type="domain" description="Chromo" evidence="8">
    <location>
        <begin position="446"/>
        <end position="511"/>
    </location>
</feature>
<dbReference type="PROSITE" id="PS50013">
    <property type="entry name" value="CHROMO_2"/>
    <property type="match status" value="2"/>
</dbReference>
<dbReference type="EMBL" id="KI913952">
    <property type="protein sequence ID" value="ETW10365.1"/>
    <property type="molecule type" value="Genomic_DNA"/>
</dbReference>
<dbReference type="GO" id="GO:0003677">
    <property type="term" value="F:DNA binding"/>
    <property type="evidence" value="ECO:0007669"/>
    <property type="project" value="TreeGrafter"/>
</dbReference>
<dbReference type="InterPro" id="IPR023780">
    <property type="entry name" value="Chromo_domain"/>
</dbReference>
<evidence type="ECO:0000259" key="9">
    <source>
        <dbReference type="PROSITE" id="PS51192"/>
    </source>
</evidence>
<evidence type="ECO:0000256" key="1">
    <source>
        <dbReference type="ARBA" id="ARBA00004123"/>
    </source>
</evidence>
<dbReference type="InterPro" id="IPR038718">
    <property type="entry name" value="SNF2-like_sf"/>
</dbReference>
<dbReference type="InterPro" id="IPR001650">
    <property type="entry name" value="Helicase_C-like"/>
</dbReference>
<dbReference type="Pfam" id="PF00385">
    <property type="entry name" value="Chromo"/>
    <property type="match status" value="2"/>
</dbReference>
<dbReference type="SMART" id="SM00490">
    <property type="entry name" value="HELICc"/>
    <property type="match status" value="1"/>
</dbReference>
<dbReference type="CDD" id="cd17995">
    <property type="entry name" value="DEXHc_CHD6_7_8_9"/>
    <property type="match status" value="1"/>
</dbReference>
<dbReference type="Gene3D" id="2.40.50.40">
    <property type="match status" value="2"/>
</dbReference>
<evidence type="ECO:0000313" key="11">
    <source>
        <dbReference type="EMBL" id="ETW10365.1"/>
    </source>
</evidence>
<evidence type="ECO:0000256" key="2">
    <source>
        <dbReference type="ARBA" id="ARBA00022737"/>
    </source>
</evidence>
<dbReference type="GO" id="GO:0005634">
    <property type="term" value="C:nucleus"/>
    <property type="evidence" value="ECO:0007669"/>
    <property type="project" value="UniProtKB-SubCell"/>
</dbReference>
<feature type="region of interest" description="Disordered" evidence="7">
    <location>
        <begin position="354"/>
        <end position="376"/>
    </location>
</feature>
<evidence type="ECO:0000256" key="4">
    <source>
        <dbReference type="ARBA" id="ARBA00022801"/>
    </source>
</evidence>
<dbReference type="Gene3D" id="3.40.50.10810">
    <property type="entry name" value="Tandem AAA-ATPase domain"/>
    <property type="match status" value="1"/>
</dbReference>
<evidence type="ECO:0000259" key="8">
    <source>
        <dbReference type="PROSITE" id="PS50013"/>
    </source>
</evidence>
<dbReference type="PANTHER" id="PTHR45623">
    <property type="entry name" value="CHROMODOMAIN-HELICASE-DNA-BINDING PROTEIN 3-RELATED-RELATED"/>
    <property type="match status" value="1"/>
</dbReference>
<organism evidence="11">
    <name type="scientific">Aphanomyces invadans</name>
    <dbReference type="NCBI Taxonomy" id="157072"/>
    <lineage>
        <taxon>Eukaryota</taxon>
        <taxon>Sar</taxon>
        <taxon>Stramenopiles</taxon>
        <taxon>Oomycota</taxon>
        <taxon>Saprolegniomycetes</taxon>
        <taxon>Saprolegniales</taxon>
        <taxon>Verrucalvaceae</taxon>
        <taxon>Aphanomyces</taxon>
    </lineage>
</organism>
<dbReference type="SMART" id="SM00487">
    <property type="entry name" value="DEXDc"/>
    <property type="match status" value="1"/>
</dbReference>
<dbReference type="PANTHER" id="PTHR45623:SF11">
    <property type="entry name" value="KISMET, ISOFORM C"/>
    <property type="match status" value="1"/>
</dbReference>
<evidence type="ECO:0008006" key="12">
    <source>
        <dbReference type="Google" id="ProtNLM"/>
    </source>
</evidence>
<dbReference type="SMART" id="SM00298">
    <property type="entry name" value="CHROMO"/>
    <property type="match status" value="2"/>
</dbReference>
<dbReference type="OrthoDB" id="5857104at2759"/>
<keyword evidence="4" id="KW-0378">Hydrolase</keyword>
<dbReference type="PROSITE" id="PS51194">
    <property type="entry name" value="HELICASE_CTER"/>
    <property type="match status" value="1"/>
</dbReference>
<feature type="region of interest" description="Disordered" evidence="7">
    <location>
        <begin position="127"/>
        <end position="310"/>
    </location>
</feature>
<dbReference type="InterPro" id="IPR016197">
    <property type="entry name" value="Chromo-like_dom_sf"/>
</dbReference>
<feature type="compositionally biased region" description="Basic and acidic residues" evidence="7">
    <location>
        <begin position="1155"/>
        <end position="1177"/>
    </location>
</feature>
<dbReference type="InterPro" id="IPR000953">
    <property type="entry name" value="Chromo/chromo_shadow_dom"/>
</dbReference>
<gene>
    <name evidence="11" type="ORF">H310_00686</name>
</gene>
<evidence type="ECO:0000256" key="7">
    <source>
        <dbReference type="SAM" id="MobiDB-lite"/>
    </source>
</evidence>
<dbReference type="GO" id="GO:0005524">
    <property type="term" value="F:ATP binding"/>
    <property type="evidence" value="ECO:0007669"/>
    <property type="project" value="UniProtKB-KW"/>
</dbReference>
<dbReference type="GeneID" id="20077736"/>
<dbReference type="InterPro" id="IPR049730">
    <property type="entry name" value="SNF2/RAD54-like_C"/>
</dbReference>
<feature type="region of interest" description="Disordered" evidence="7">
    <location>
        <begin position="1384"/>
        <end position="1411"/>
    </location>
</feature>
<feature type="compositionally biased region" description="Basic residues" evidence="7">
    <location>
        <begin position="134"/>
        <end position="149"/>
    </location>
</feature>
<evidence type="ECO:0000259" key="10">
    <source>
        <dbReference type="PROSITE" id="PS51194"/>
    </source>
</evidence>
<sequence length="1993" mass="224141">MADKRKNGADATVVAELLSSDDEMNETNLRKRLRLAAKPQANTRHENEVVPPSPESIYGDNDPTVLERHSKPPQSGMLSRPRRSVRDAKFASTITSAEPRAAPRPVGKAQQVQLKLLDYDAFLKQHGIEEKKYPARHGGRRSTRTKIPKRSYSSDDVEDNEDDDDEAADTGTSSDEEEDRPKVAKGSRSSARKPPAKKQATASFKTTQRRSAKGKQQSSSNSSDTDDFAAEVALRGKKKPPPKNKTGGPHGKAKVNKKTLSSNDSNDSSNDSGAKAFTKTRKKSKRAESSDDSDEMFRKLPADDDDDDGGDDNFIIDKVLAKETHTAAEWAKKCHNMHTHYVSLGSIFVDDDEDVAPSEAPAKDSSADGALLEDDADNPVDDKGIDKFLIKWRNLSYLHVTWETEAALVEYEKNAKGKIQRFLDRSAKQLLMEESQGDEYFNPEFCTVDRILTIQPTDVPDGKGGFQMEYYVKWKALPYDECTWEQEVDVHDDAAVQLYYDYNKPPPSPAAAPAKRKTAQFRPYNNENPLKFKTDGLQLRDYQVEGVNWMIFNWYNHRNSLLADEMGLGKTVQTVTFINHLATKENLRGPYLIIAPLSTLSHWQREFTGWTNLNAIIYHGSQEARKIIESYEFYRPTATSHGAKSAKDTPRYRFDVLITTFEMCTANDYLTLARIQWQLAVVDEAHRLKNKKSKLSSVLQDRYQYDNLLLLTGTPLQNNVEELWTLLHFLDAEKFQSVTAFSERFGDLKDSAQVENLHTELKPFLLRRMKEDVEKSLAPKEETIIEVELTVFQKQYYRAIYEKNSEFLARGGKKAHAPSLMNVVMELRKCCNHPFLIQGAEEREIMRLHKEQPRNLAASARREAVHKQLNELLVTSCGKLVLLDKLLPRLREGGHRVLIFSQFKIMLNILEDYLRMRGYPRERIDGSITGNDRQAAIDRYCDPQRDSFVMLLSTRAGGVGINLTAADTCIIYDSDWNPQNDLQAQARCHRIGQDKSVKVYRLLTSKTYELHMFHQASMKLGLDQAVLGGIRQVHSAAKGPSKEEIENLLKYGAYEMFKEDDAEAASKKFNEESVDEILKRSKTVIHDPKKVADASAAAAFGSSFSKATFVSSENPAEQVALDDPDFWIKVIGLTGVQEPTAKNKTPEKRRCRGRKTYEEIGSDDERHDADAEYKLEEASESSSSDDDGDPDVAIVKTLTPAFSNVHRFHQNFVTALLSYGYGRWTKIRMSDPILTNFSVVKIKDYAMGFLVQMIRVAVMDPTTMAPPADATAAAVQQKNIEAGMTKLALKYKFVVYWLHVLHREETPASTSRELFSLHKIPVQEELTRLNVVASLAKTATKYLQLLESLFILDQFIAKRLSPMLEVMAVVNMPYESADVATGAADVSTTGDGNVGLPEGPPRPDNDADAVTDSKDAAVGGVAVSMTTTSTDSEVKSITAAEETEAAAATTADENNLQGENVETNGSVDATAEVLAQSTSATSSLPKQMVQPEVTAKWTHYLGALYKLPAIPVVGWWSSPQDDIRLLYCVHRYGWLRGSKSQFQQIRSDRLLFPPTHPGSKDDAPWPSIGTLNRRLKAILRYWAEKSISSVWSSPAIKQAPPATTTSSAAMRAAYSATGTIPPSARTTAASTPGPPPNRSSTSGKTPSQVYLQQMWERRTRFMGLVMSHGVPDVRLCSNAKEEHEKWRYFLFDPVLRAKHFSPQELLAEATSLEEVCRSYLKNVKPLKSTERSVFGAYRHDWVVTEDQARGILYRIELFALLRRDVLIMRPADLYTTMVHVVRDVHQVLSVPSWWKSPECDILLMQGVECFGLDDNVKDMWELDLFRSLNPTGLFPSVSWVDSTVMACARGVVRARRAAEAALHEQHRQQREAAELHAMAEREASRVQGEPNNLPSQTVAALLVNEADVRDQEMAAMAQEDPHCSSKAFMWYLLQKREAELKAHRNKAQYRYQRDLVQRQIEQERQFRERELARRVGLGPSTRVPEIIEIDDSD</sequence>
<proteinExistence type="predicted"/>
<keyword evidence="3" id="KW-0547">Nucleotide-binding</keyword>
<keyword evidence="2" id="KW-0677">Repeat</keyword>
<accession>A0A024UWM8</accession>
<protein>
    <recommendedName>
        <fullName evidence="12">Chromodomain-helicase-DNA-binding protein 6</fullName>
    </recommendedName>
</protein>
<dbReference type="Pfam" id="PF00271">
    <property type="entry name" value="Helicase_C"/>
    <property type="match status" value="1"/>
</dbReference>
<dbReference type="SUPFAM" id="SSF52540">
    <property type="entry name" value="P-loop containing nucleoside triphosphate hydrolases"/>
    <property type="match status" value="2"/>
</dbReference>
<feature type="domain" description="Helicase C-terminal" evidence="10">
    <location>
        <begin position="882"/>
        <end position="1049"/>
    </location>
</feature>
<name>A0A024UWM8_9STRA</name>
<feature type="compositionally biased region" description="Basic and acidic residues" evidence="7">
    <location>
        <begin position="1401"/>
        <end position="1411"/>
    </location>
</feature>
<dbReference type="GO" id="GO:0000785">
    <property type="term" value="C:chromatin"/>
    <property type="evidence" value="ECO:0007669"/>
    <property type="project" value="TreeGrafter"/>
</dbReference>
<dbReference type="SUPFAM" id="SSF54160">
    <property type="entry name" value="Chromo domain-like"/>
    <property type="match status" value="2"/>
</dbReference>
<dbReference type="GO" id="GO:0140658">
    <property type="term" value="F:ATP-dependent chromatin remodeler activity"/>
    <property type="evidence" value="ECO:0007669"/>
    <property type="project" value="TreeGrafter"/>
</dbReference>
<dbReference type="InterPro" id="IPR000330">
    <property type="entry name" value="SNF2_N"/>
</dbReference>
<comment type="subcellular location">
    <subcellularLocation>
        <location evidence="1">Nucleus</location>
    </subcellularLocation>
</comment>
<dbReference type="InterPro" id="IPR014001">
    <property type="entry name" value="Helicase_ATP-bd"/>
</dbReference>
<dbReference type="STRING" id="157072.A0A024UWM8"/>
<evidence type="ECO:0000256" key="5">
    <source>
        <dbReference type="ARBA" id="ARBA00022840"/>
    </source>
</evidence>
<feature type="region of interest" description="Disordered" evidence="7">
    <location>
        <begin position="1619"/>
        <end position="1647"/>
    </location>
</feature>
<dbReference type="VEuPathDB" id="FungiDB:H310_00686"/>
<dbReference type="GO" id="GO:0003682">
    <property type="term" value="F:chromatin binding"/>
    <property type="evidence" value="ECO:0007669"/>
    <property type="project" value="TreeGrafter"/>
</dbReference>
<dbReference type="GO" id="GO:0042393">
    <property type="term" value="F:histone binding"/>
    <property type="evidence" value="ECO:0007669"/>
    <property type="project" value="TreeGrafter"/>
</dbReference>
<dbReference type="eggNOG" id="KOG0384">
    <property type="taxonomic scope" value="Eukaryota"/>
</dbReference>
<dbReference type="CDD" id="cd18793">
    <property type="entry name" value="SF2_C_SNF"/>
    <property type="match status" value="1"/>
</dbReference>
<dbReference type="GO" id="GO:0016887">
    <property type="term" value="F:ATP hydrolysis activity"/>
    <property type="evidence" value="ECO:0007669"/>
    <property type="project" value="TreeGrafter"/>
</dbReference>
<dbReference type="PROSITE" id="PS51192">
    <property type="entry name" value="HELICASE_ATP_BIND_1"/>
    <property type="match status" value="1"/>
</dbReference>
<dbReference type="Pfam" id="PF00176">
    <property type="entry name" value="SNF2-rel_dom"/>
    <property type="match status" value="1"/>
</dbReference>
<dbReference type="RefSeq" id="XP_008861776.1">
    <property type="nucleotide sequence ID" value="XM_008863554.1"/>
</dbReference>
<feature type="region of interest" description="Disordered" evidence="7">
    <location>
        <begin position="35"/>
        <end position="109"/>
    </location>
</feature>
<dbReference type="InterPro" id="IPR027417">
    <property type="entry name" value="P-loop_NTPase"/>
</dbReference>
<dbReference type="CDD" id="cd18659">
    <property type="entry name" value="CD2_tandem"/>
    <property type="match status" value="1"/>
</dbReference>
<keyword evidence="6" id="KW-0539">Nucleus</keyword>
<feature type="compositionally biased region" description="Acidic residues" evidence="7">
    <location>
        <begin position="155"/>
        <end position="178"/>
    </location>
</feature>
<feature type="region of interest" description="Disordered" evidence="7">
    <location>
        <begin position="1139"/>
        <end position="1190"/>
    </location>
</feature>
<dbReference type="Gene3D" id="3.40.50.300">
    <property type="entry name" value="P-loop containing nucleotide triphosphate hydrolases"/>
    <property type="match status" value="1"/>
</dbReference>
<feature type="domain" description="Chromo" evidence="8">
    <location>
        <begin position="370"/>
        <end position="434"/>
    </location>
</feature>